<dbReference type="GeneID" id="25566710"/>
<gene>
    <name evidence="2" type="ORF">AMSG_07885</name>
</gene>
<evidence type="ECO:0000256" key="1">
    <source>
        <dbReference type="SAM" id="MobiDB-lite"/>
    </source>
</evidence>
<keyword evidence="3" id="KW-1185">Reference proteome</keyword>
<sequence length="224" mass="23069">MAALEAAESQGVRLVPAGNAAGRSGRLLFSLDDLVVDTDINVIAGGLSDRIRLPSPPSSPSSFGEPPTISVTDGGGSGGTEVCDLIVDMDGDPGERSDTSARSEPRSPRMRTTSSLFQSAMVQDLNPFAHSAPELTESLASSPKVSGGEADAVALLEAAVGAPLADGIPLCELHHPDRGRVLFALADLPPELALMSLDGSTRLERLSSDLVVLNGKLFDVPSAT</sequence>
<dbReference type="EMBL" id="GL349470">
    <property type="protein sequence ID" value="KNC51807.1"/>
    <property type="molecule type" value="Genomic_DNA"/>
</dbReference>
<name>A0A0L0DHL6_THETB</name>
<evidence type="ECO:0000313" key="2">
    <source>
        <dbReference type="EMBL" id="KNC51807.1"/>
    </source>
</evidence>
<dbReference type="AlphaFoldDB" id="A0A0L0DHL6"/>
<protein>
    <submittedName>
        <fullName evidence="2">Uncharacterized protein</fullName>
    </submittedName>
</protein>
<accession>A0A0L0DHL6</accession>
<feature type="compositionally biased region" description="Basic and acidic residues" evidence="1">
    <location>
        <begin position="93"/>
        <end position="107"/>
    </location>
</feature>
<organism evidence="2 3">
    <name type="scientific">Thecamonas trahens ATCC 50062</name>
    <dbReference type="NCBI Taxonomy" id="461836"/>
    <lineage>
        <taxon>Eukaryota</taxon>
        <taxon>Apusozoa</taxon>
        <taxon>Apusomonadida</taxon>
        <taxon>Apusomonadidae</taxon>
        <taxon>Thecamonas</taxon>
    </lineage>
</organism>
<dbReference type="Proteomes" id="UP000054408">
    <property type="component" value="Unassembled WGS sequence"/>
</dbReference>
<proteinExistence type="predicted"/>
<evidence type="ECO:0000313" key="3">
    <source>
        <dbReference type="Proteomes" id="UP000054408"/>
    </source>
</evidence>
<feature type="region of interest" description="Disordered" evidence="1">
    <location>
        <begin position="48"/>
        <end position="114"/>
    </location>
</feature>
<reference evidence="2 3" key="1">
    <citation type="submission" date="2010-05" db="EMBL/GenBank/DDBJ databases">
        <title>The Genome Sequence of Thecamonas trahens ATCC 50062.</title>
        <authorList>
            <consortium name="The Broad Institute Genome Sequencing Platform"/>
            <person name="Russ C."/>
            <person name="Cuomo C."/>
            <person name="Shea T."/>
            <person name="Young S.K."/>
            <person name="Zeng Q."/>
            <person name="Koehrsen M."/>
            <person name="Haas B."/>
            <person name="Borodovsky M."/>
            <person name="Guigo R."/>
            <person name="Alvarado L."/>
            <person name="Berlin A."/>
            <person name="Bochicchio J."/>
            <person name="Borenstein D."/>
            <person name="Chapman S."/>
            <person name="Chen Z."/>
            <person name="Freedman E."/>
            <person name="Gellesch M."/>
            <person name="Goldberg J."/>
            <person name="Griggs A."/>
            <person name="Gujja S."/>
            <person name="Heilman E."/>
            <person name="Heiman D."/>
            <person name="Hepburn T."/>
            <person name="Howarth C."/>
            <person name="Jen D."/>
            <person name="Larson L."/>
            <person name="Mehta T."/>
            <person name="Park D."/>
            <person name="Pearson M."/>
            <person name="Roberts A."/>
            <person name="Saif S."/>
            <person name="Shenoy N."/>
            <person name="Sisk P."/>
            <person name="Stolte C."/>
            <person name="Sykes S."/>
            <person name="Thomson T."/>
            <person name="Walk T."/>
            <person name="White J."/>
            <person name="Yandava C."/>
            <person name="Burger G."/>
            <person name="Gray M.W."/>
            <person name="Holland P.W.H."/>
            <person name="King N."/>
            <person name="Lang F.B.F."/>
            <person name="Roger A.J."/>
            <person name="Ruiz-Trillo I."/>
            <person name="Lander E."/>
            <person name="Nusbaum C."/>
        </authorList>
    </citation>
    <scope>NUCLEOTIDE SEQUENCE [LARGE SCALE GENOMIC DNA]</scope>
    <source>
        <strain evidence="2 3">ATCC 50062</strain>
    </source>
</reference>
<dbReference type="RefSeq" id="XP_013755674.1">
    <property type="nucleotide sequence ID" value="XM_013900220.1"/>
</dbReference>